<proteinExistence type="predicted"/>
<dbReference type="GO" id="GO:0016757">
    <property type="term" value="F:glycosyltransferase activity"/>
    <property type="evidence" value="ECO:0007669"/>
    <property type="project" value="UniProtKB-KW"/>
</dbReference>
<accession>A0A9C7UMG7</accession>
<organism evidence="6 7">
    <name type="scientific">Galdieria partita</name>
    <dbReference type="NCBI Taxonomy" id="83374"/>
    <lineage>
        <taxon>Eukaryota</taxon>
        <taxon>Rhodophyta</taxon>
        <taxon>Bangiophyceae</taxon>
        <taxon>Galdieriales</taxon>
        <taxon>Galdieriaceae</taxon>
        <taxon>Galdieria</taxon>
    </lineage>
</organism>
<keyword evidence="4" id="KW-0472">Membrane</keyword>
<dbReference type="Pfam" id="PF04577">
    <property type="entry name" value="Glyco_transf_61"/>
    <property type="match status" value="1"/>
</dbReference>
<keyword evidence="3" id="KW-0325">Glycoprotein</keyword>
<dbReference type="OrthoDB" id="529273at2759"/>
<evidence type="ECO:0000256" key="4">
    <source>
        <dbReference type="SAM" id="Phobius"/>
    </source>
</evidence>
<dbReference type="InterPro" id="IPR049625">
    <property type="entry name" value="Glyco_transf_61_cat"/>
</dbReference>
<keyword evidence="1" id="KW-0328">Glycosyltransferase</keyword>
<comment type="caution">
    <text evidence="6">The sequence shown here is derived from an EMBL/GenBank/DDBJ whole genome shotgun (WGS) entry which is preliminary data.</text>
</comment>
<evidence type="ECO:0000313" key="7">
    <source>
        <dbReference type="Proteomes" id="UP001061958"/>
    </source>
</evidence>
<dbReference type="AlphaFoldDB" id="A0A9C7UMG7"/>
<reference evidence="6" key="2">
    <citation type="submission" date="2022-01" db="EMBL/GenBank/DDBJ databases">
        <authorList>
            <person name="Hirooka S."/>
            <person name="Miyagishima S.Y."/>
        </authorList>
    </citation>
    <scope>NUCLEOTIDE SEQUENCE</scope>
    <source>
        <strain evidence="6">NBRC 102759</strain>
    </source>
</reference>
<sequence>MANWKFLVTRSVLVRKYRLYIVLISLVSIILGSICPPVLKHKKREDAYSESTQHLLRTENSRSTQQLSDITQHSSDLEISLFQSFEKEPSIEIFVLPSSKGSLAVVKPLCYYRGNWILIGDSSINIHHSSPKQTVNKKVALETLLRESKLPNISFYSKQWLEQESFEGSITWFKRYAVFQLFDRSCTNIAHFAGRLMLYFHFLQNTKVYCSTMSFKSLFIRESELVQNLLTKSYRNHRKWQKHLIRTVLYDKSFQEDLFDYPSKYTFSTNLRYIGNKEREFYVEDSSDFLREAEKPICFENVVLLGLLKGKFFSPPLGQTSFINTSSKGKTTAPTIPKGKQTLTHSMNTHSASDAISFRNNWYRHWHIKPPSELQRSLIYIKREGKRRSFSSSSEITLNRFLQNLTSQHRFSYLSITPDQLLVKENLQVFSSTSIVISLHGAHLANCIFMAPCAVLIEIFPPRFTHDMYREGGNSGLKYFSWQLRNVTPFSESPCMSPETCKGLDEKRKVFYRDRANLSITQEDLQGLANIVEKSISYIASIRSEYRTLCLRDSSNSL</sequence>
<evidence type="ECO:0000313" key="6">
    <source>
        <dbReference type="EMBL" id="GJQ08755.1"/>
    </source>
</evidence>
<protein>
    <recommendedName>
        <fullName evidence="5">Glycosyltransferase 61 catalytic domain-containing protein</fullName>
    </recommendedName>
</protein>
<reference evidence="6" key="1">
    <citation type="journal article" date="2022" name="Proc. Natl. Acad. Sci. U.S.A.">
        <title>Life cycle and functional genomics of the unicellular red alga Galdieria for elucidating algal and plant evolution and industrial use.</title>
        <authorList>
            <person name="Hirooka S."/>
            <person name="Itabashi T."/>
            <person name="Ichinose T.M."/>
            <person name="Onuma R."/>
            <person name="Fujiwara T."/>
            <person name="Yamashita S."/>
            <person name="Jong L.W."/>
            <person name="Tomita R."/>
            <person name="Iwane A.H."/>
            <person name="Miyagishima S.Y."/>
        </authorList>
    </citation>
    <scope>NUCLEOTIDE SEQUENCE</scope>
    <source>
        <strain evidence="6">NBRC 102759</strain>
    </source>
</reference>
<feature type="domain" description="Glycosyltransferase 61 catalytic" evidence="5">
    <location>
        <begin position="354"/>
        <end position="457"/>
    </location>
</feature>
<evidence type="ECO:0000256" key="2">
    <source>
        <dbReference type="ARBA" id="ARBA00022679"/>
    </source>
</evidence>
<evidence type="ECO:0000256" key="3">
    <source>
        <dbReference type="ARBA" id="ARBA00023180"/>
    </source>
</evidence>
<dbReference type="Proteomes" id="UP001061958">
    <property type="component" value="Unassembled WGS sequence"/>
</dbReference>
<feature type="transmembrane region" description="Helical" evidence="4">
    <location>
        <begin position="20"/>
        <end position="39"/>
    </location>
</feature>
<dbReference type="EMBL" id="BQMJ01000004">
    <property type="protein sequence ID" value="GJQ08755.1"/>
    <property type="molecule type" value="Genomic_DNA"/>
</dbReference>
<dbReference type="PANTHER" id="PTHR20961">
    <property type="entry name" value="GLYCOSYLTRANSFERASE"/>
    <property type="match status" value="1"/>
</dbReference>
<name>A0A9C7UMG7_9RHOD</name>
<evidence type="ECO:0000259" key="5">
    <source>
        <dbReference type="Pfam" id="PF04577"/>
    </source>
</evidence>
<keyword evidence="2" id="KW-0808">Transferase</keyword>
<keyword evidence="7" id="KW-1185">Reference proteome</keyword>
<dbReference type="InterPro" id="IPR007657">
    <property type="entry name" value="Glycosyltransferase_61"/>
</dbReference>
<evidence type="ECO:0000256" key="1">
    <source>
        <dbReference type="ARBA" id="ARBA00022676"/>
    </source>
</evidence>
<keyword evidence="4" id="KW-1133">Transmembrane helix</keyword>
<gene>
    <name evidence="6" type="ORF">GpartN1_g546.t1</name>
</gene>
<keyword evidence="4" id="KW-0812">Transmembrane</keyword>